<feature type="transmembrane region" description="Helical" evidence="1">
    <location>
        <begin position="139"/>
        <end position="156"/>
    </location>
</feature>
<sequence>MIKKIVKQFAHPYLSLMALIIGTTAIVEFINYLILLQAIEPSTRELGLTVVLFITTTIIIIYYIKYPISASYAILWITALGETILDPVPLSLLVLGISAIAVSTYNKPLIGYAMSLLYSFIMILDGIIRPTGIMGAGSAYTFIAFIVIGAGIGHGFRINAQHIKEYQKTITLQHNMQIARELHDHTTNDLTNIIMIINKQLEDNNTSITDNTSDRISNQTKELLTIRDLASNALHHTRQSITTLDSTFIISDTKSTQINSSQNIKNKEKHIEEEIKEQQTRIENMGYYGEIITIGNINTLPEHIERFLIDFIHELFGNITKHSDPKYEYTLLISTTASQVTLELSDKCVHEPNEKMHMKGMNSGLKRYSEIITAMNGTLEVQTKGIWSMHAAIPF</sequence>
<evidence type="ECO:0000256" key="1">
    <source>
        <dbReference type="SAM" id="Phobius"/>
    </source>
</evidence>
<keyword evidence="1" id="KW-1133">Transmembrane helix</keyword>
<feature type="transmembrane region" description="Helical" evidence="1">
    <location>
        <begin position="84"/>
        <end position="103"/>
    </location>
</feature>
<name>A0A5M9ZA26_9BIFI</name>
<feature type="transmembrane region" description="Helical" evidence="1">
    <location>
        <begin position="46"/>
        <end position="64"/>
    </location>
</feature>
<proteinExistence type="predicted"/>
<accession>A0A5M9ZA26</accession>
<organism evidence="2 3">
    <name type="scientific">Bifidobacterium callitrichos</name>
    <dbReference type="NCBI Taxonomy" id="762209"/>
    <lineage>
        <taxon>Bacteria</taxon>
        <taxon>Bacillati</taxon>
        <taxon>Actinomycetota</taxon>
        <taxon>Actinomycetes</taxon>
        <taxon>Bifidobacteriales</taxon>
        <taxon>Bifidobacteriaceae</taxon>
        <taxon>Bifidobacterium</taxon>
    </lineage>
</organism>
<dbReference type="AlphaFoldDB" id="A0A5M9ZA26"/>
<evidence type="ECO:0000313" key="2">
    <source>
        <dbReference type="EMBL" id="KAA8815372.1"/>
    </source>
</evidence>
<gene>
    <name evidence="2" type="ORF">EMB92_09260</name>
</gene>
<evidence type="ECO:0000313" key="3">
    <source>
        <dbReference type="Proteomes" id="UP000326060"/>
    </source>
</evidence>
<evidence type="ECO:0008006" key="4">
    <source>
        <dbReference type="Google" id="ProtNLM"/>
    </source>
</evidence>
<dbReference type="RefSeq" id="WP_150394654.1">
    <property type="nucleotide sequence ID" value="NZ_RZJP01000004.1"/>
</dbReference>
<reference evidence="2 3" key="1">
    <citation type="journal article" date="2019" name="Syst. Appl. Microbiol.">
        <title>Characterization of Bifidobacterium species in feaces of the Egyptian fruit bat: Description of B. vespertilionis sp. nov. and B. rousetti sp. nov.</title>
        <authorList>
            <person name="Modesto M."/>
            <person name="Satti M."/>
            <person name="Watanabe K."/>
            <person name="Puglisi E."/>
            <person name="Morelli L."/>
            <person name="Huang C.-H."/>
            <person name="Liou J.-S."/>
            <person name="Miyashita M."/>
            <person name="Tamura T."/>
            <person name="Saito S."/>
            <person name="Mori K."/>
            <person name="Huang L."/>
            <person name="Sciavilla P."/>
            <person name="Sandri C."/>
            <person name="Spiezio C."/>
            <person name="Vitali F."/>
            <person name="Cavalieri D."/>
            <person name="Perpetuini G."/>
            <person name="Tofalo R."/>
            <person name="Bonetti A."/>
            <person name="Arita M."/>
            <person name="Mattarelli P."/>
        </authorList>
    </citation>
    <scope>NUCLEOTIDE SEQUENCE [LARGE SCALE GENOMIC DNA]</scope>
    <source>
        <strain evidence="2 3">RST27</strain>
    </source>
</reference>
<comment type="caution">
    <text evidence="2">The sequence shown here is derived from an EMBL/GenBank/DDBJ whole genome shotgun (WGS) entry which is preliminary data.</text>
</comment>
<dbReference type="EMBL" id="RZJP01000004">
    <property type="protein sequence ID" value="KAA8815372.1"/>
    <property type="molecule type" value="Genomic_DNA"/>
</dbReference>
<dbReference type="Proteomes" id="UP000326060">
    <property type="component" value="Unassembled WGS sequence"/>
</dbReference>
<dbReference type="Gene3D" id="3.30.565.10">
    <property type="entry name" value="Histidine kinase-like ATPase, C-terminal domain"/>
    <property type="match status" value="1"/>
</dbReference>
<dbReference type="InterPro" id="IPR036890">
    <property type="entry name" value="HATPase_C_sf"/>
</dbReference>
<protein>
    <recommendedName>
        <fullName evidence="4">Histidine kinase</fullName>
    </recommendedName>
</protein>
<keyword evidence="1" id="KW-0472">Membrane</keyword>
<keyword evidence="1" id="KW-0812">Transmembrane</keyword>
<feature type="transmembrane region" description="Helical" evidence="1">
    <location>
        <begin position="12"/>
        <end position="34"/>
    </location>
</feature>
<feature type="transmembrane region" description="Helical" evidence="1">
    <location>
        <begin position="109"/>
        <end position="127"/>
    </location>
</feature>